<comment type="caution">
    <text evidence="2">The sequence shown here is derived from an EMBL/GenBank/DDBJ whole genome shotgun (WGS) entry which is preliminary data.</text>
</comment>
<organism evidence="2 3">
    <name type="scientific">Clostridium brassicae</name>
    <dbReference type="NCBI Taxonomy" id="2999072"/>
    <lineage>
        <taxon>Bacteria</taxon>
        <taxon>Bacillati</taxon>
        <taxon>Bacillota</taxon>
        <taxon>Clostridia</taxon>
        <taxon>Eubacteriales</taxon>
        <taxon>Clostridiaceae</taxon>
        <taxon>Clostridium</taxon>
    </lineage>
</organism>
<proteinExistence type="predicted"/>
<accession>A0ABT4DFK3</accession>
<keyword evidence="1" id="KW-0812">Transmembrane</keyword>
<gene>
    <name evidence="2" type="ORF">OW729_17860</name>
</gene>
<protein>
    <submittedName>
        <fullName evidence="2">Prepilin-type cleavage/methylation domain-containing protein</fullName>
    </submittedName>
</protein>
<feature type="transmembrane region" description="Helical" evidence="1">
    <location>
        <begin position="12"/>
        <end position="31"/>
    </location>
</feature>
<dbReference type="RefSeq" id="WP_268062905.1">
    <property type="nucleotide sequence ID" value="NZ_JAPQFJ010000030.1"/>
</dbReference>
<name>A0ABT4DFK3_9CLOT</name>
<evidence type="ECO:0000313" key="3">
    <source>
        <dbReference type="Proteomes" id="UP001144612"/>
    </source>
</evidence>
<keyword evidence="3" id="KW-1185">Reference proteome</keyword>
<keyword evidence="1" id="KW-1133">Transmembrane helix</keyword>
<sequence length="149" mass="17020">MIKKPGIALIELVLTISIILILSGVSFGIYYKTYKCINNKFKVDMCKNGILHIINDAKNYCKINNQRGYLVFNGKDNIDFNSLNRRVKSYKIPVGFRLGDVITPSGNQIIYIDGDGNTRDACTIFFYDLKDRDYSITLRVGTNYVEIKE</sequence>
<keyword evidence="1" id="KW-0472">Membrane</keyword>
<reference evidence="2" key="1">
    <citation type="submission" date="2022-12" db="EMBL/GenBank/DDBJ databases">
        <title>Clostridium sp. nov., isolated from industrial wastewater.</title>
        <authorList>
            <person name="Jiayan W."/>
        </authorList>
    </citation>
    <scope>NUCLEOTIDE SEQUENCE</scope>
    <source>
        <strain evidence="2">ZC22-4</strain>
    </source>
</reference>
<dbReference type="Proteomes" id="UP001144612">
    <property type="component" value="Unassembled WGS sequence"/>
</dbReference>
<evidence type="ECO:0000313" key="2">
    <source>
        <dbReference type="EMBL" id="MCY6960468.1"/>
    </source>
</evidence>
<dbReference type="EMBL" id="JAPQFJ010000030">
    <property type="protein sequence ID" value="MCY6960468.1"/>
    <property type="molecule type" value="Genomic_DNA"/>
</dbReference>
<evidence type="ECO:0000256" key="1">
    <source>
        <dbReference type="SAM" id="Phobius"/>
    </source>
</evidence>